<dbReference type="CDD" id="cd10322">
    <property type="entry name" value="SLC5sbd"/>
    <property type="match status" value="1"/>
</dbReference>
<dbReference type="PANTHER" id="PTHR48086:SF7">
    <property type="entry name" value="SODIUM-SOLUTE SYMPORTER-RELATED"/>
    <property type="match status" value="1"/>
</dbReference>
<feature type="transmembrane region" description="Helical" evidence="8">
    <location>
        <begin position="197"/>
        <end position="215"/>
    </location>
</feature>
<evidence type="ECO:0008006" key="13">
    <source>
        <dbReference type="Google" id="ProtNLM"/>
    </source>
</evidence>
<feature type="transmembrane region" description="Helical" evidence="8">
    <location>
        <begin position="56"/>
        <end position="76"/>
    </location>
</feature>
<dbReference type="Proteomes" id="UP000195326">
    <property type="component" value="Unassembled WGS sequence"/>
</dbReference>
<dbReference type="Pfam" id="PF00474">
    <property type="entry name" value="SSF"/>
    <property type="match status" value="1"/>
</dbReference>
<feature type="transmembrane region" description="Helical" evidence="8">
    <location>
        <begin position="459"/>
        <end position="486"/>
    </location>
</feature>
<feature type="transmembrane region" description="Helical" evidence="8">
    <location>
        <begin position="435"/>
        <end position="453"/>
    </location>
</feature>
<dbReference type="STRING" id="501571.GCA_900143195_03104"/>
<evidence type="ECO:0000256" key="7">
    <source>
        <dbReference type="RuleBase" id="RU362091"/>
    </source>
</evidence>
<evidence type="ECO:0000256" key="6">
    <source>
        <dbReference type="ARBA" id="ARBA00023136"/>
    </source>
</evidence>
<accession>A0A1Y4LED0</accession>
<keyword evidence="5 8" id="KW-1133">Transmembrane helix</keyword>
<feature type="transmembrane region" description="Helical" evidence="8">
    <location>
        <begin position="279"/>
        <end position="302"/>
    </location>
</feature>
<organism evidence="9 12">
    <name type="scientific">Butyricicoccus pullicaecorum</name>
    <dbReference type="NCBI Taxonomy" id="501571"/>
    <lineage>
        <taxon>Bacteria</taxon>
        <taxon>Bacillati</taxon>
        <taxon>Bacillota</taxon>
        <taxon>Clostridia</taxon>
        <taxon>Eubacteriales</taxon>
        <taxon>Butyricicoccaceae</taxon>
        <taxon>Butyricicoccus</taxon>
    </lineage>
</organism>
<feature type="transmembrane region" description="Helical" evidence="8">
    <location>
        <begin position="381"/>
        <end position="400"/>
    </location>
</feature>
<feature type="transmembrane region" description="Helical" evidence="8">
    <location>
        <begin position="235"/>
        <end position="258"/>
    </location>
</feature>
<comment type="caution">
    <text evidence="9">The sequence shown here is derived from an EMBL/GenBank/DDBJ whole genome shotgun (WGS) entry which is preliminary data.</text>
</comment>
<reference evidence="9" key="2">
    <citation type="journal article" date="2018" name="BMC Genomics">
        <title>Whole genome sequencing and function prediction of 133 gut anaerobes isolated from chicken caecum in pure cultures.</title>
        <authorList>
            <person name="Medvecky M."/>
            <person name="Cejkova D."/>
            <person name="Polansky O."/>
            <person name="Karasova D."/>
            <person name="Kubasova T."/>
            <person name="Cizek A."/>
            <person name="Rychlik I."/>
        </authorList>
    </citation>
    <scope>NUCLEOTIDE SEQUENCE</scope>
    <source>
        <strain evidence="10">An179</strain>
        <strain evidence="9">An180</strain>
    </source>
</reference>
<evidence type="ECO:0000256" key="2">
    <source>
        <dbReference type="ARBA" id="ARBA00006434"/>
    </source>
</evidence>
<evidence type="ECO:0000256" key="5">
    <source>
        <dbReference type="ARBA" id="ARBA00022989"/>
    </source>
</evidence>
<dbReference type="EMBL" id="NFKK01000010">
    <property type="protein sequence ID" value="OUP52422.1"/>
    <property type="molecule type" value="Genomic_DNA"/>
</dbReference>
<gene>
    <name evidence="10" type="ORF">B5F15_10365</name>
    <name evidence="9" type="ORF">B5F17_09170</name>
</gene>
<evidence type="ECO:0000256" key="1">
    <source>
        <dbReference type="ARBA" id="ARBA00004141"/>
    </source>
</evidence>
<evidence type="ECO:0000256" key="3">
    <source>
        <dbReference type="ARBA" id="ARBA00022448"/>
    </source>
</evidence>
<dbReference type="GO" id="GO:0005886">
    <property type="term" value="C:plasma membrane"/>
    <property type="evidence" value="ECO:0007669"/>
    <property type="project" value="TreeGrafter"/>
</dbReference>
<comment type="similarity">
    <text evidence="2 7">Belongs to the sodium:solute symporter (SSF) (TC 2.A.21) family.</text>
</comment>
<keyword evidence="6 8" id="KW-0472">Membrane</keyword>
<evidence type="ECO:0000313" key="11">
    <source>
        <dbReference type="Proteomes" id="UP000195326"/>
    </source>
</evidence>
<dbReference type="AlphaFoldDB" id="A0A1Y4LED0"/>
<evidence type="ECO:0000313" key="10">
    <source>
        <dbReference type="EMBL" id="OUP57209.1"/>
    </source>
</evidence>
<evidence type="ECO:0000256" key="8">
    <source>
        <dbReference type="SAM" id="Phobius"/>
    </source>
</evidence>
<feature type="transmembrane region" description="Helical" evidence="8">
    <location>
        <begin position="14"/>
        <end position="35"/>
    </location>
</feature>
<dbReference type="Gene3D" id="1.20.1730.10">
    <property type="entry name" value="Sodium/glucose cotransporter"/>
    <property type="match status" value="1"/>
</dbReference>
<feature type="transmembrane region" description="Helical" evidence="8">
    <location>
        <begin position="88"/>
        <end position="108"/>
    </location>
</feature>
<evidence type="ECO:0000313" key="12">
    <source>
        <dbReference type="Proteomes" id="UP000195897"/>
    </source>
</evidence>
<feature type="transmembrane region" description="Helical" evidence="8">
    <location>
        <begin position="129"/>
        <end position="150"/>
    </location>
</feature>
<comment type="subcellular location">
    <subcellularLocation>
        <location evidence="1">Membrane</location>
        <topology evidence="1">Multi-pass membrane protein</topology>
    </subcellularLocation>
</comment>
<feature type="transmembrane region" description="Helical" evidence="8">
    <location>
        <begin position="322"/>
        <end position="345"/>
    </location>
</feature>
<dbReference type="InterPro" id="IPR038377">
    <property type="entry name" value="Na/Glc_symporter_sf"/>
</dbReference>
<evidence type="ECO:0000313" key="9">
    <source>
        <dbReference type="EMBL" id="OUP52422.1"/>
    </source>
</evidence>
<proteinExistence type="inferred from homology"/>
<name>A0A1Y4LED0_9FIRM</name>
<dbReference type="InterPro" id="IPR001734">
    <property type="entry name" value="Na/solute_symporter"/>
</dbReference>
<keyword evidence="4 8" id="KW-0812">Transmembrane</keyword>
<dbReference type="PANTHER" id="PTHR48086">
    <property type="entry name" value="SODIUM/PROLINE SYMPORTER-RELATED"/>
    <property type="match status" value="1"/>
</dbReference>
<dbReference type="GO" id="GO:0022857">
    <property type="term" value="F:transmembrane transporter activity"/>
    <property type="evidence" value="ECO:0007669"/>
    <property type="project" value="InterPro"/>
</dbReference>
<feature type="transmembrane region" description="Helical" evidence="8">
    <location>
        <begin position="170"/>
        <end position="190"/>
    </location>
</feature>
<reference evidence="11 12" key="1">
    <citation type="submission" date="2017-04" db="EMBL/GenBank/DDBJ databases">
        <title>Function of individual gut microbiota members based on whole genome sequencing of pure cultures obtained from chicken caecum.</title>
        <authorList>
            <person name="Medvecky M."/>
            <person name="Cejkova D."/>
            <person name="Polansky O."/>
            <person name="Karasova D."/>
            <person name="Kubasova T."/>
            <person name="Cizek A."/>
            <person name="Rychlik I."/>
        </authorList>
    </citation>
    <scope>NUCLEOTIDE SEQUENCE [LARGE SCALE GENOMIC DNA]</scope>
    <source>
        <strain evidence="11">An179</strain>
        <strain evidence="12">An180</strain>
    </source>
</reference>
<protein>
    <recommendedName>
        <fullName evidence="13">Sodium:solute symporter</fullName>
    </recommendedName>
</protein>
<sequence>MEESEEKSMISNKYVALFVVGFFVYIALMILIAYLTSRKGSTKGEDYLMGGRNVGLLLLICTAAATAVGTGTSVGATANGFRDGWLGAVYPLANAIGLITVAFCFSHVRKFKFRTLCEELQFYYDGSPYMRKFMSVVIFIVSIVWVGSAINGGANYLAYLIGMDMIPAKIITVLAFGVYVFVGGYMAVVWTDAIQAILLFGGFVLIAILAIPAAGGYETIRATYEAAGNPGAMTAFGLGSKGVFGVLAVALASYYGAMAGPTAHMRVYTAKSPATARKAILIAAAVVGCFSILPAIVGMSGFTIATQNGAEAVLNNPDFTFAYMATTVFPPAIGLICLIAGLSAIMSSADSDAIAGVTTFLTDVYALIFKKPVEDEEIPKYSRIILVIMLVGAFCMTIFASDIMGYINNVIGSFTPGMAVALLVGRFWKRATWQGGVATMASGILFGVCYLTIAPFQSWLVGIFAGPALPVTIVTLIVGVIVSLMTPPPVHTEEERVALVIAERNQEKTASIR</sequence>
<evidence type="ECO:0000256" key="4">
    <source>
        <dbReference type="ARBA" id="ARBA00022692"/>
    </source>
</evidence>
<keyword evidence="3" id="KW-0813">Transport</keyword>
<dbReference type="EMBL" id="NFKL01000014">
    <property type="protein sequence ID" value="OUP57209.1"/>
    <property type="molecule type" value="Genomic_DNA"/>
</dbReference>
<dbReference type="Proteomes" id="UP000195897">
    <property type="component" value="Unassembled WGS sequence"/>
</dbReference>
<dbReference type="InterPro" id="IPR050277">
    <property type="entry name" value="Sodium:Solute_Symporter"/>
</dbReference>
<dbReference type="PROSITE" id="PS50283">
    <property type="entry name" value="NA_SOLUT_SYMP_3"/>
    <property type="match status" value="1"/>
</dbReference>